<keyword evidence="4" id="KW-1185">Reference proteome</keyword>
<protein>
    <submittedName>
        <fullName evidence="3">Tudor domain-containing protein 1</fullName>
    </submittedName>
</protein>
<dbReference type="Gene3D" id="2.40.50.90">
    <property type="match status" value="1"/>
</dbReference>
<organism evidence="3 4">
    <name type="scientific">Desmophyllum pertusum</name>
    <dbReference type="NCBI Taxonomy" id="174260"/>
    <lineage>
        <taxon>Eukaryota</taxon>
        <taxon>Metazoa</taxon>
        <taxon>Cnidaria</taxon>
        <taxon>Anthozoa</taxon>
        <taxon>Hexacorallia</taxon>
        <taxon>Scleractinia</taxon>
        <taxon>Caryophylliina</taxon>
        <taxon>Caryophylliidae</taxon>
        <taxon>Desmophyllum</taxon>
    </lineage>
</organism>
<gene>
    <name evidence="3" type="primary">TDRD1_2</name>
    <name evidence="3" type="ORF">OS493_014471</name>
</gene>
<feature type="region of interest" description="Disordered" evidence="1">
    <location>
        <begin position="25"/>
        <end position="61"/>
    </location>
</feature>
<dbReference type="PANTHER" id="PTHR22948">
    <property type="entry name" value="TUDOR DOMAIN CONTAINING PROTEIN"/>
    <property type="match status" value="1"/>
</dbReference>
<dbReference type="PROSITE" id="PS50304">
    <property type="entry name" value="TUDOR"/>
    <property type="match status" value="1"/>
</dbReference>
<dbReference type="FunFam" id="2.30.30.140:FF:000018">
    <property type="entry name" value="Serine/threonine-protein kinase 31"/>
    <property type="match status" value="1"/>
</dbReference>
<dbReference type="SMART" id="SM00333">
    <property type="entry name" value="TUDOR"/>
    <property type="match status" value="1"/>
</dbReference>
<sequence>MVIELSSDKLQRLKELPNIARCEEFPGGNTIAYPPKPMQEEKPPVDKESRQANGDSPRPVELYTLRPQCLPEKGSTTEVSVSHVDSPVHFFIHYKNNWETIDTLSSKLNDFFQAQSNKNDLLPTVEEGTFCCAQFTEDDSWYRARITESYTKGDTPLAQVIYVDFGNHEPLSASRLRLLRKEHAELPMMAVLCALDGAVPSSGDKWRHCLSGEI</sequence>
<dbReference type="Gene3D" id="2.30.30.140">
    <property type="match status" value="1"/>
</dbReference>
<evidence type="ECO:0000259" key="2">
    <source>
        <dbReference type="PROSITE" id="PS50304"/>
    </source>
</evidence>
<dbReference type="AlphaFoldDB" id="A0A9W9YPK6"/>
<dbReference type="Pfam" id="PF00567">
    <property type="entry name" value="TUDOR"/>
    <property type="match status" value="1"/>
</dbReference>
<dbReference type="InterPro" id="IPR002999">
    <property type="entry name" value="Tudor"/>
</dbReference>
<evidence type="ECO:0000313" key="3">
    <source>
        <dbReference type="EMBL" id="KAJ7361830.1"/>
    </source>
</evidence>
<dbReference type="EMBL" id="MU827308">
    <property type="protein sequence ID" value="KAJ7361830.1"/>
    <property type="molecule type" value="Genomic_DNA"/>
</dbReference>
<name>A0A9W9YPK6_9CNID</name>
<reference evidence="3" key="1">
    <citation type="submission" date="2023-01" db="EMBL/GenBank/DDBJ databases">
        <title>Genome assembly of the deep-sea coral Lophelia pertusa.</title>
        <authorList>
            <person name="Herrera S."/>
            <person name="Cordes E."/>
        </authorList>
    </citation>
    <scope>NUCLEOTIDE SEQUENCE</scope>
    <source>
        <strain evidence="3">USNM1676648</strain>
        <tissue evidence="3">Polyp</tissue>
    </source>
</reference>
<evidence type="ECO:0000256" key="1">
    <source>
        <dbReference type="SAM" id="MobiDB-lite"/>
    </source>
</evidence>
<comment type="caution">
    <text evidence="3">The sequence shown here is derived from an EMBL/GenBank/DDBJ whole genome shotgun (WGS) entry which is preliminary data.</text>
</comment>
<feature type="compositionally biased region" description="Basic and acidic residues" evidence="1">
    <location>
        <begin position="38"/>
        <end position="50"/>
    </location>
</feature>
<dbReference type="OrthoDB" id="5981326at2759"/>
<accession>A0A9W9YPK6</accession>
<dbReference type="SUPFAM" id="SSF63748">
    <property type="entry name" value="Tudor/PWWP/MBT"/>
    <property type="match status" value="1"/>
</dbReference>
<feature type="domain" description="Tudor" evidence="2">
    <location>
        <begin position="124"/>
        <end position="186"/>
    </location>
</feature>
<dbReference type="InterPro" id="IPR050621">
    <property type="entry name" value="Tudor_domain_containing"/>
</dbReference>
<proteinExistence type="predicted"/>
<evidence type="ECO:0000313" key="4">
    <source>
        <dbReference type="Proteomes" id="UP001163046"/>
    </source>
</evidence>
<dbReference type="PANTHER" id="PTHR22948:SF29">
    <property type="entry name" value="FI02030P-RELATED"/>
    <property type="match status" value="1"/>
</dbReference>
<dbReference type="Proteomes" id="UP001163046">
    <property type="component" value="Unassembled WGS sequence"/>
</dbReference>
<dbReference type="InterPro" id="IPR035437">
    <property type="entry name" value="SNase_OB-fold_sf"/>
</dbReference>